<dbReference type="EMBL" id="CP003190">
    <property type="protein sequence ID" value="AGL85637.1"/>
    <property type="molecule type" value="Genomic_DNA"/>
</dbReference>
<sequence length="141" mass="14937">MRRCALPPSNPPGTAPSIYSAPNLASASGFCDHARGKTRLLRNGAIKALNALFVVSLLSLLSLVGCGTLIARTPNSHTSYDYYKGTQANIELLTMRGASGYDGYVTLFCWMSIVCPVVAIVSLPVDAVADTALLPYDAMKP</sequence>
<keyword evidence="1" id="KW-1133">Transmembrane helix</keyword>
<dbReference type="KEGG" id="pprc:PFLCHA0_c38710"/>
<evidence type="ECO:0000313" key="3">
    <source>
        <dbReference type="Proteomes" id="UP000013940"/>
    </source>
</evidence>
<feature type="transmembrane region" description="Helical" evidence="1">
    <location>
        <begin position="104"/>
        <end position="125"/>
    </location>
</feature>
<evidence type="ECO:0000256" key="1">
    <source>
        <dbReference type="SAM" id="Phobius"/>
    </source>
</evidence>
<keyword evidence="1" id="KW-0472">Membrane</keyword>
<evidence type="ECO:0000313" key="2">
    <source>
        <dbReference type="EMBL" id="AGL85637.1"/>
    </source>
</evidence>
<gene>
    <name evidence="2" type="ORF">PFLCHA0_c38710</name>
</gene>
<protein>
    <submittedName>
        <fullName evidence="2">Putative lipoprotein</fullName>
    </submittedName>
</protein>
<accession>A0A2C9EPS1</accession>
<dbReference type="AlphaFoldDB" id="A0A2C9EPS1"/>
<proteinExistence type="predicted"/>
<keyword evidence="2" id="KW-0449">Lipoprotein</keyword>
<dbReference type="HOGENOM" id="CLU_1823693_0_0_6"/>
<feature type="transmembrane region" description="Helical" evidence="1">
    <location>
        <begin position="49"/>
        <end position="71"/>
    </location>
</feature>
<dbReference type="Proteomes" id="UP000013940">
    <property type="component" value="Chromosome"/>
</dbReference>
<organism evidence="2 3">
    <name type="scientific">Pseudomonas protegens (strain DSM 19095 / LMG 27888 / CFBP 6595 / CHA0)</name>
    <dbReference type="NCBI Taxonomy" id="1124983"/>
    <lineage>
        <taxon>Bacteria</taxon>
        <taxon>Pseudomonadati</taxon>
        <taxon>Pseudomonadota</taxon>
        <taxon>Gammaproteobacteria</taxon>
        <taxon>Pseudomonadales</taxon>
        <taxon>Pseudomonadaceae</taxon>
        <taxon>Pseudomonas</taxon>
    </lineage>
</organism>
<keyword evidence="1" id="KW-0812">Transmembrane</keyword>
<reference evidence="3" key="1">
    <citation type="journal article" date="2014" name="Genome Announc.">
        <title>Full-genome sequence of the plant growth-promoting bacterium Pseudomonas protegens CHA0.</title>
        <authorList>
            <person name="Jousset A."/>
            <person name="Schuldes J."/>
            <person name="Keel C."/>
            <person name="Maurhofer M."/>
            <person name="Daniel R."/>
            <person name="Scheu S."/>
            <person name="Thuermer A."/>
        </authorList>
    </citation>
    <scope>NUCLEOTIDE SEQUENCE [LARGE SCALE GENOMIC DNA]</scope>
    <source>
        <strain evidence="3">DSM 19095 / LMG 27888 / CFBP 6595 / CHA0</strain>
    </source>
</reference>
<name>A0A2C9EPS1_PSEPH</name>